<dbReference type="EMBL" id="SSXH01000962">
    <property type="protein sequence ID" value="THJ31314.1"/>
    <property type="molecule type" value="Genomic_DNA"/>
</dbReference>
<keyword evidence="2" id="KW-1185">Reference proteome</keyword>
<evidence type="ECO:0000313" key="1">
    <source>
        <dbReference type="EMBL" id="THJ31314.1"/>
    </source>
</evidence>
<gene>
    <name evidence="1" type="ORF">E7Y31_22375</name>
</gene>
<evidence type="ECO:0000313" key="2">
    <source>
        <dbReference type="Proteomes" id="UP000305282"/>
    </source>
</evidence>
<reference evidence="1 2" key="1">
    <citation type="submission" date="2019-04" db="EMBL/GenBank/DDBJ databases">
        <title>Draft genome sequences for three unisolated Alnus-infective Frankia Sp+ strains, AgTrS, AiOr and AvVan, the first sequenced Frankia strains able to sporulate in-planta.</title>
        <authorList>
            <person name="Bethencourt L."/>
            <person name="Vautrin F."/>
            <person name="Taib N."/>
            <person name="Dubost A."/>
            <person name="Castro-Garcia L."/>
            <person name="Imbaud O."/>
            <person name="Abrouk D."/>
            <person name="Fournier P."/>
            <person name="Briolay J."/>
            <person name="Nguyen A."/>
            <person name="Normand P."/>
            <person name="Fernandez M.P."/>
            <person name="Brochier-Armanet C."/>
            <person name="Herrera-Belaroussi A."/>
        </authorList>
    </citation>
    <scope>NUCLEOTIDE SEQUENCE [LARGE SCALE GENOMIC DNA]</scope>
    <source>
        <strain evidence="1 2">AvVan</strain>
    </source>
</reference>
<comment type="caution">
    <text evidence="1">The sequence shown here is derived from an EMBL/GenBank/DDBJ whole genome shotgun (WGS) entry which is preliminary data.</text>
</comment>
<feature type="non-terminal residue" evidence="1">
    <location>
        <position position="233"/>
    </location>
</feature>
<name>A0A4S5BG44_9ACTN</name>
<organism evidence="1 2">
    <name type="scientific">Candidatus Frankia alpina</name>
    <dbReference type="NCBI Taxonomy" id="2699483"/>
    <lineage>
        <taxon>Bacteria</taxon>
        <taxon>Bacillati</taxon>
        <taxon>Actinomycetota</taxon>
        <taxon>Actinomycetes</taxon>
        <taxon>Frankiales</taxon>
        <taxon>Frankiaceae</taxon>
        <taxon>Frankia</taxon>
    </lineage>
</organism>
<accession>A0A4S5BG44</accession>
<dbReference type="AlphaFoldDB" id="A0A4S5BG44"/>
<protein>
    <submittedName>
        <fullName evidence="1">Uncharacterized protein</fullName>
    </submittedName>
</protein>
<sequence>MKRHFLPAHLLRTVTSGMAGEECMPVLVDAEYSLRLVALRAVLDTVRRTTPATPLADIDEAWDLLVRVDEAAPEIVWMVLAYPHVGTWARSVLRRLRGPATSAQPAGLPASTGATVPLWAEVGYLHALAASAAARAGLTFCIRVPAVRGAVSLPTLGLVSPPGVPGPAAPANAAGPVPVATAQVIGARSRVEVDLDGSVVPLPAALDDDARSWRPIRSIRVVQGGAVLAVALD</sequence>
<dbReference type="Proteomes" id="UP000305282">
    <property type="component" value="Unassembled WGS sequence"/>
</dbReference>
<proteinExistence type="predicted"/>